<dbReference type="PANTHER" id="PTHR12563:SF17">
    <property type="entry name" value="DIHYDROXYACETONE PHOSPHATE ACYLTRANSFERASE"/>
    <property type="match status" value="1"/>
</dbReference>
<dbReference type="EC" id="2.3.1.15" evidence="1"/>
<dbReference type="Proteomes" id="UP000254191">
    <property type="component" value="Unassembled WGS sequence"/>
</dbReference>
<dbReference type="GO" id="GO:0004366">
    <property type="term" value="F:glycerol-3-phosphate O-acyltransferase activity"/>
    <property type="evidence" value="ECO:0007669"/>
    <property type="project" value="UniProtKB-EC"/>
</dbReference>
<dbReference type="InterPro" id="IPR022284">
    <property type="entry name" value="GPAT/DHAPAT"/>
</dbReference>
<organism evidence="1 2">
    <name type="scientific">Proteus mirabilis</name>
    <dbReference type="NCBI Taxonomy" id="584"/>
    <lineage>
        <taxon>Bacteria</taxon>
        <taxon>Pseudomonadati</taxon>
        <taxon>Pseudomonadota</taxon>
        <taxon>Gammaproteobacteria</taxon>
        <taxon>Enterobacterales</taxon>
        <taxon>Morganellaceae</taxon>
        <taxon>Proteus</taxon>
    </lineage>
</organism>
<dbReference type="GO" id="GO:0008654">
    <property type="term" value="P:phospholipid biosynthetic process"/>
    <property type="evidence" value="ECO:0007669"/>
    <property type="project" value="TreeGrafter"/>
</dbReference>
<sequence length="57" mass="6532">MTVQAMLRGETRPISIVPIYIGYEHVMEVATYAKELRGATKEKEGFMQMIRGLRKTT</sequence>
<reference evidence="1 2" key="1">
    <citation type="submission" date="2018-06" db="EMBL/GenBank/DDBJ databases">
        <authorList>
            <consortium name="Pathogen Informatics"/>
            <person name="Doyle S."/>
        </authorList>
    </citation>
    <scope>NUCLEOTIDE SEQUENCE [LARGE SCALE GENOMIC DNA]</scope>
    <source>
        <strain evidence="1 2">NCTC11938</strain>
    </source>
</reference>
<keyword evidence="1" id="KW-0012">Acyltransferase</keyword>
<protein>
    <submittedName>
        <fullName evidence="1">Glycerol-3-phosphate acyltransferase</fullName>
        <ecNumber evidence="1">2.3.1.15</ecNumber>
    </submittedName>
</protein>
<evidence type="ECO:0000313" key="1">
    <source>
        <dbReference type="EMBL" id="SUC38734.1"/>
    </source>
</evidence>
<gene>
    <name evidence="1" type="primary">plsB_4</name>
    <name evidence="1" type="ORF">NCTC11938_03005</name>
</gene>
<dbReference type="EMBL" id="UGTS01000005">
    <property type="protein sequence ID" value="SUC38734.1"/>
    <property type="molecule type" value="Genomic_DNA"/>
</dbReference>
<evidence type="ECO:0000313" key="2">
    <source>
        <dbReference type="Proteomes" id="UP000254191"/>
    </source>
</evidence>
<name>A0A379GCI9_PROMI</name>
<accession>A0A379GCI9</accession>
<dbReference type="AlphaFoldDB" id="A0A379GCI9"/>
<keyword evidence="1" id="KW-0808">Transferase</keyword>
<proteinExistence type="predicted"/>
<dbReference type="PANTHER" id="PTHR12563">
    <property type="entry name" value="GLYCEROL-3-PHOSPHATE ACYLTRANSFERASE"/>
    <property type="match status" value="1"/>
</dbReference>
<dbReference type="GO" id="GO:0006631">
    <property type="term" value="P:fatty acid metabolic process"/>
    <property type="evidence" value="ECO:0007669"/>
    <property type="project" value="TreeGrafter"/>
</dbReference>